<reference evidence="2 3" key="1">
    <citation type="submission" date="2018-06" db="EMBL/GenBank/DDBJ databases">
        <title>Genomic Encyclopedia of Archaeal and Bacterial Type Strains, Phase II (KMG-II): from individual species to whole genera.</title>
        <authorList>
            <person name="Goeker M."/>
        </authorList>
    </citation>
    <scope>NUCLEOTIDE SEQUENCE [LARGE SCALE GENOMIC DNA]</scope>
    <source>
        <strain evidence="2 3">DSM 24464</strain>
    </source>
</reference>
<gene>
    <name evidence="2" type="ORF">LY08_00828</name>
</gene>
<feature type="chain" id="PRO_5016352105" description="Lipocalin-like domain-containing protein" evidence="1">
    <location>
        <begin position="25"/>
        <end position="159"/>
    </location>
</feature>
<name>A0A327RJ85_9FLAO</name>
<evidence type="ECO:0000313" key="3">
    <source>
        <dbReference type="Proteomes" id="UP000248703"/>
    </source>
</evidence>
<organism evidence="2 3">
    <name type="scientific">Olleya aquimaris</name>
    <dbReference type="NCBI Taxonomy" id="639310"/>
    <lineage>
        <taxon>Bacteria</taxon>
        <taxon>Pseudomonadati</taxon>
        <taxon>Bacteroidota</taxon>
        <taxon>Flavobacteriia</taxon>
        <taxon>Flavobacteriales</taxon>
        <taxon>Flavobacteriaceae</taxon>
    </lineage>
</organism>
<evidence type="ECO:0008006" key="4">
    <source>
        <dbReference type="Google" id="ProtNLM"/>
    </source>
</evidence>
<accession>A0A327RJ85</accession>
<dbReference type="RefSeq" id="WP_245907546.1">
    <property type="nucleotide sequence ID" value="NZ_QLLO01000002.1"/>
</dbReference>
<dbReference type="EMBL" id="QLLO01000002">
    <property type="protein sequence ID" value="RAJ17050.1"/>
    <property type="molecule type" value="Genomic_DNA"/>
</dbReference>
<evidence type="ECO:0000313" key="2">
    <source>
        <dbReference type="EMBL" id="RAJ17050.1"/>
    </source>
</evidence>
<dbReference type="AlphaFoldDB" id="A0A327RJ85"/>
<keyword evidence="3" id="KW-1185">Reference proteome</keyword>
<keyword evidence="1" id="KW-0732">Signal</keyword>
<dbReference type="Proteomes" id="UP000248703">
    <property type="component" value="Unassembled WGS sequence"/>
</dbReference>
<feature type="signal peptide" evidence="1">
    <location>
        <begin position="1"/>
        <end position="24"/>
    </location>
</feature>
<proteinExistence type="predicted"/>
<protein>
    <recommendedName>
        <fullName evidence="4">Lipocalin-like domain-containing protein</fullName>
    </recommendedName>
</protein>
<sequence length="159" mass="17354">MKHIFYIGILLMLSFSLMSFNCSNDDDNNNPNDDSQQIAQIQSTAISGTWIVSSYIDSGQDETNDFSNYQFTFGTDGIITADNGTSSLTGTWSVTTSNNDSSSSSSDIDFNIFFQVPDTSVFEDLNDDWDISSYSDTTISLTDVSGGNGSTDTLIFVKN</sequence>
<evidence type="ECO:0000256" key="1">
    <source>
        <dbReference type="SAM" id="SignalP"/>
    </source>
</evidence>
<comment type="caution">
    <text evidence="2">The sequence shown here is derived from an EMBL/GenBank/DDBJ whole genome shotgun (WGS) entry which is preliminary data.</text>
</comment>